<reference evidence="3 4" key="1">
    <citation type="submission" date="2018-03" db="EMBL/GenBank/DDBJ databases">
        <title>Genomic Encyclopedia of Type Strains, Phase III (KMG-III): the genomes of soil and plant-associated and newly described type strains.</title>
        <authorList>
            <person name="Whitman W."/>
        </authorList>
    </citation>
    <scope>NUCLEOTIDE SEQUENCE [LARGE SCALE GENOMIC DNA]</scope>
    <source>
        <strain evidence="3 4">CGMCC 1.12484</strain>
    </source>
</reference>
<dbReference type="Pfam" id="PF11209">
    <property type="entry name" value="LmeA"/>
    <property type="match status" value="1"/>
</dbReference>
<evidence type="ECO:0000256" key="2">
    <source>
        <dbReference type="SAM" id="Phobius"/>
    </source>
</evidence>
<keyword evidence="2" id="KW-1133">Transmembrane helix</keyword>
<evidence type="ECO:0008006" key="5">
    <source>
        <dbReference type="Google" id="ProtNLM"/>
    </source>
</evidence>
<organism evidence="3 4">
    <name type="scientific">Glaciihabitans tibetensis</name>
    <dbReference type="NCBI Taxonomy" id="1266600"/>
    <lineage>
        <taxon>Bacteria</taxon>
        <taxon>Bacillati</taxon>
        <taxon>Actinomycetota</taxon>
        <taxon>Actinomycetes</taxon>
        <taxon>Micrococcales</taxon>
        <taxon>Microbacteriaceae</taxon>
        <taxon>Glaciihabitans</taxon>
    </lineage>
</organism>
<dbReference type="AlphaFoldDB" id="A0A2T0VH94"/>
<dbReference type="EMBL" id="PVTL01000002">
    <property type="protein sequence ID" value="PRY69588.1"/>
    <property type="molecule type" value="Genomic_DNA"/>
</dbReference>
<evidence type="ECO:0000313" key="4">
    <source>
        <dbReference type="Proteomes" id="UP000237983"/>
    </source>
</evidence>
<keyword evidence="4" id="KW-1185">Reference proteome</keyword>
<evidence type="ECO:0000313" key="3">
    <source>
        <dbReference type="EMBL" id="PRY69588.1"/>
    </source>
</evidence>
<feature type="region of interest" description="Disordered" evidence="1">
    <location>
        <begin position="1"/>
        <end position="55"/>
    </location>
</feature>
<sequence>MAEPDEYPTRPYPADEQPTEEFAPLRPQNSGDRPDSRDPRDPRGQQTIDFTEPAPKRKRKWGRTVVIVLVVLALLLVIGYLLAERWVRGYASDQVKAEVVTALELPSDDGVDVDFGPASMLLQVLSGSINDVELDIEEFTIGELTGSANVVAHDVPLAEGATINDLTIDFAITEENLGALVSTYSAGAVDDVGLDDGMVSITTDVDVLAFTLPVTLGLVPSASGGDLVFTPESVMVNGAELTVDEVADSIFGPVAGPLLEPRSFCVAAQLPESLVLAGVEVTTDAVVLTLDGEGTVLTEEAFAAKGSC</sequence>
<comment type="caution">
    <text evidence="3">The sequence shown here is derived from an EMBL/GenBank/DDBJ whole genome shotgun (WGS) entry which is preliminary data.</text>
</comment>
<protein>
    <recommendedName>
        <fullName evidence="5">DUF2993 family protein</fullName>
    </recommendedName>
</protein>
<feature type="transmembrane region" description="Helical" evidence="2">
    <location>
        <begin position="65"/>
        <end position="83"/>
    </location>
</feature>
<dbReference type="InterPro" id="IPR021373">
    <property type="entry name" value="DUF2993"/>
</dbReference>
<proteinExistence type="predicted"/>
<name>A0A2T0VH94_9MICO</name>
<accession>A0A2T0VH94</accession>
<feature type="compositionally biased region" description="Basic and acidic residues" evidence="1">
    <location>
        <begin position="32"/>
        <end position="43"/>
    </location>
</feature>
<keyword evidence="2" id="KW-0472">Membrane</keyword>
<dbReference type="OrthoDB" id="5123569at2"/>
<evidence type="ECO:0000256" key="1">
    <source>
        <dbReference type="SAM" id="MobiDB-lite"/>
    </source>
</evidence>
<dbReference type="Proteomes" id="UP000237983">
    <property type="component" value="Unassembled WGS sequence"/>
</dbReference>
<dbReference type="RefSeq" id="WP_106210490.1">
    <property type="nucleotide sequence ID" value="NZ_PVTL01000002.1"/>
</dbReference>
<gene>
    <name evidence="3" type="ORF">B0I08_102265</name>
</gene>
<keyword evidence="2" id="KW-0812">Transmembrane</keyword>